<feature type="region of interest" description="Disordered" evidence="2">
    <location>
        <begin position="1134"/>
        <end position="1186"/>
    </location>
</feature>
<dbReference type="Pfam" id="PF05593">
    <property type="entry name" value="RHS_repeat"/>
    <property type="match status" value="4"/>
</dbReference>
<dbReference type="Pfam" id="PF25023">
    <property type="entry name" value="TEN_YD-shell"/>
    <property type="match status" value="2"/>
</dbReference>
<feature type="domain" description="Teneurin-like YD-shell" evidence="4">
    <location>
        <begin position="839"/>
        <end position="1101"/>
    </location>
</feature>
<evidence type="ECO:0000313" key="5">
    <source>
        <dbReference type="EMBL" id="KYF49621.1"/>
    </source>
</evidence>
<sequence length="1308" mass="143900">MNPGVWILGGGGSGGGGSGPGGKGDGGGQGGDGKNGGKDAKGGGKSAKGCGQGSGAGCPNPAHGNGGSVSAGDPVDVFTGRVYTVPAIDLGLPGPLPLVIERHYSSAARERDVGLGFGWSHSLAWEIEQRRRTVRLWNPEGTFSEGALPAVGESLPTPRGTLTRHEWGYSLASDERIVRVFSEHDLDRSRFRLSMMVDRNDNTIELRYRDGALDAILDSARRLIRVRRHRGGRIAAFEVKSSEHQGRWTAFRTYEYDANGDLVVAVDRAGHATRFSYDDHLLTSYTHPEGLCVQYRYDRAGRCVETWAEYPGKVDESLCGDAPSLLADGVTRARGVHHCKLEFGPHGYVEVADSRGVRRYFGNEHGRADRAVIGGGVHVNSYDHAGRMTAYSDPYQATWRWERDPSGRVVRAVDPSGAMTSYGYNDLGLLAEVVDALGHATRYAYDLRGNLVSVDDEVGNAASYEFDRRGQLVKATLPDGGTTLLGYDDAGNRVLVREPNGGVRKVRYDYLGRVLGFTDERGFETRFTYGDRLELRAVHLPNGGQLSYEYDRNGRLSAVTGADGRRYELCWSGLDVVHELRKPDGQRMRYRYDREGALVQVVNERGEVHRIKRDPAGRIVEEETFDGRRARYRLDWLGRIVRMEGDAREPTETTYDAAGRIVERSYHDGAKDVFTYDPLGRLVEADNGDVRCAFAYDGRGRMTREEQAVAGVSHAVVNVYDAMDRRREKRSSLGYVERVTYDVMGLPAQVSLGGTAPVEFRRDAAGHELERILPGGGVMQRVVDAMGCVTRQRVLMPARQPVIASGQPAWVGELPWGTTSDRAFQYSLAGDVIQAWDMQQGRTTFSYDLLGQVIARIPEHSRAELFRYDESGDLYESGPAAEPRVYGHGGKLLKRGTTAYTYDEEGRLVRKEKTADAPEAARAWSYGWNGRGLLESIETPDGRRIEFTYDALARRVQKRVSSQDGTTATTRFVWDGDLLLHELRNVGGVATVEERTYSFLPETHVPLAHRDAVVRGEERSTGEWVHYINDLSQGPDLLVSGSGDLLRRMDVSVWGSAAPDAAAKADTPLRFPGQYADPETDVIYNRFRYYDPEAGRYISADPIGLQGGVRAFAYADNQPLGVMDPDGLASVITTVTSDQTDKRGKRRSKSVSVGSAGTESSGDIHDVVKQSFPPRNDAGGWPYPGRYDPSSCGEPRALSQHIRNWEGKIGRKLDPDNPDDHDEIKKCLGSITAIRSEEEGGVKRAPCPNCSQLLANLHERWGAPDPKAIRRGLGPELNRGGEPTNFTQANPNYKPPEGYTSKTGYDTA</sequence>
<dbReference type="NCBIfam" id="TIGR03696">
    <property type="entry name" value="Rhs_assc_core"/>
    <property type="match status" value="1"/>
</dbReference>
<dbReference type="Pfam" id="PF20148">
    <property type="entry name" value="DUF6531"/>
    <property type="match status" value="1"/>
</dbReference>
<dbReference type="InterPro" id="IPR050708">
    <property type="entry name" value="T6SS_VgrG/RHS"/>
</dbReference>
<dbReference type="InterPro" id="IPR006530">
    <property type="entry name" value="YD"/>
</dbReference>
<dbReference type="NCBIfam" id="TIGR01643">
    <property type="entry name" value="YD_repeat_2x"/>
    <property type="match status" value="5"/>
</dbReference>
<dbReference type="PRINTS" id="PR00394">
    <property type="entry name" value="RHSPROTEIN"/>
</dbReference>
<dbReference type="InterPro" id="IPR022385">
    <property type="entry name" value="Rhs_assc_core"/>
</dbReference>
<evidence type="ECO:0000259" key="3">
    <source>
        <dbReference type="Pfam" id="PF20148"/>
    </source>
</evidence>
<keyword evidence="1" id="KW-0677">Repeat</keyword>
<name>A0A150P2J6_SORCE</name>
<feature type="domain" description="Teneurin-like YD-shell" evidence="4">
    <location>
        <begin position="586"/>
        <end position="705"/>
    </location>
</feature>
<feature type="region of interest" description="Disordered" evidence="2">
    <location>
        <begin position="8"/>
        <end position="54"/>
    </location>
</feature>
<feature type="compositionally biased region" description="Gly residues" evidence="2">
    <location>
        <begin position="43"/>
        <end position="54"/>
    </location>
</feature>
<dbReference type="Pfam" id="PF14431">
    <property type="entry name" value="YwqJ-deaminase"/>
    <property type="match status" value="1"/>
</dbReference>
<evidence type="ECO:0000256" key="1">
    <source>
        <dbReference type="ARBA" id="ARBA00022737"/>
    </source>
</evidence>
<comment type="caution">
    <text evidence="5">The sequence shown here is derived from an EMBL/GenBank/DDBJ whole genome shotgun (WGS) entry which is preliminary data.</text>
</comment>
<dbReference type="InterPro" id="IPR056823">
    <property type="entry name" value="TEN-like_YD-shell"/>
</dbReference>
<dbReference type="InterPro" id="IPR031325">
    <property type="entry name" value="RHS_repeat"/>
</dbReference>
<evidence type="ECO:0000259" key="4">
    <source>
        <dbReference type="Pfam" id="PF25023"/>
    </source>
</evidence>
<feature type="domain" description="DUF6531" evidence="3">
    <location>
        <begin position="72"/>
        <end position="142"/>
    </location>
</feature>
<evidence type="ECO:0000256" key="2">
    <source>
        <dbReference type="SAM" id="MobiDB-lite"/>
    </source>
</evidence>
<feature type="region of interest" description="Disordered" evidence="2">
    <location>
        <begin position="1265"/>
        <end position="1308"/>
    </location>
</feature>
<dbReference type="Proteomes" id="UP000075604">
    <property type="component" value="Unassembled WGS sequence"/>
</dbReference>
<feature type="compositionally biased region" description="Gly residues" evidence="2">
    <location>
        <begin position="8"/>
        <end position="34"/>
    </location>
</feature>
<reference evidence="5 6" key="1">
    <citation type="submission" date="2014-02" db="EMBL/GenBank/DDBJ databases">
        <title>The small core and large imbalanced accessory genome model reveals a collaborative survival strategy of Sorangium cellulosum strains in nature.</title>
        <authorList>
            <person name="Han K."/>
            <person name="Peng R."/>
            <person name="Blom J."/>
            <person name="Li Y.-Z."/>
        </authorList>
    </citation>
    <scope>NUCLEOTIDE SEQUENCE [LARGE SCALE GENOMIC DNA]</scope>
    <source>
        <strain evidence="5 6">So0157-18</strain>
    </source>
</reference>
<organism evidence="5 6">
    <name type="scientific">Sorangium cellulosum</name>
    <name type="common">Polyangium cellulosum</name>
    <dbReference type="NCBI Taxonomy" id="56"/>
    <lineage>
        <taxon>Bacteria</taxon>
        <taxon>Pseudomonadati</taxon>
        <taxon>Myxococcota</taxon>
        <taxon>Polyangia</taxon>
        <taxon>Polyangiales</taxon>
        <taxon>Polyangiaceae</taxon>
        <taxon>Sorangium</taxon>
    </lineage>
</organism>
<dbReference type="PANTHER" id="PTHR32305:SF15">
    <property type="entry name" value="PROTEIN RHSA-RELATED"/>
    <property type="match status" value="1"/>
</dbReference>
<accession>A0A150P2J6</accession>
<protein>
    <submittedName>
        <fullName evidence="5">Uncharacterized protein</fullName>
    </submittedName>
</protein>
<feature type="compositionally biased region" description="Polar residues" evidence="2">
    <location>
        <begin position="1150"/>
        <end position="1161"/>
    </location>
</feature>
<gene>
    <name evidence="5" type="ORF">BE04_51070</name>
</gene>
<evidence type="ECO:0000313" key="6">
    <source>
        <dbReference type="Proteomes" id="UP000075604"/>
    </source>
</evidence>
<dbReference type="EMBL" id="JELX01004226">
    <property type="protein sequence ID" value="KYF49621.1"/>
    <property type="molecule type" value="Genomic_DNA"/>
</dbReference>
<dbReference type="PANTHER" id="PTHR32305">
    <property type="match status" value="1"/>
</dbReference>
<dbReference type="Gene3D" id="2.180.10.10">
    <property type="entry name" value="RHS repeat-associated core"/>
    <property type="match status" value="4"/>
</dbReference>
<dbReference type="InterPro" id="IPR045351">
    <property type="entry name" value="DUF6531"/>
</dbReference>
<dbReference type="InterPro" id="IPR025968">
    <property type="entry name" value="YwqJ_deaminase"/>
</dbReference>
<proteinExistence type="predicted"/>